<dbReference type="EMBL" id="LAZR01000237">
    <property type="protein sequence ID" value="KKN80068.1"/>
    <property type="molecule type" value="Genomic_DNA"/>
</dbReference>
<evidence type="ECO:0000256" key="1">
    <source>
        <dbReference type="ARBA" id="ARBA00001966"/>
    </source>
</evidence>
<comment type="cofactor">
    <cofactor evidence="1">
        <name>[4Fe-4S] cluster</name>
        <dbReference type="ChEBI" id="CHEBI:49883"/>
    </cofactor>
</comment>
<evidence type="ECO:0000256" key="7">
    <source>
        <dbReference type="ARBA" id="ARBA00046313"/>
    </source>
</evidence>
<comment type="pathway">
    <text evidence="7">Isoprenoid biosynthesis; isopentenyl diphosphate biosynthesis via DXP pathway; isopentenyl diphosphate from 1-deoxy-D-xylulose 5-phosphate: step 6/6.</text>
</comment>
<organism evidence="9">
    <name type="scientific">marine sediment metagenome</name>
    <dbReference type="NCBI Taxonomy" id="412755"/>
    <lineage>
        <taxon>unclassified sequences</taxon>
        <taxon>metagenomes</taxon>
        <taxon>ecological metagenomes</taxon>
    </lineage>
</organism>
<comment type="pathway">
    <text evidence="8">Isoprenoid biosynthesis; dimethylallyl diphosphate biosynthesis; dimethylallyl diphosphate from (2E)-4-hydroxy-3-methylbutenyl diphosphate: step 1/1.</text>
</comment>
<evidence type="ECO:0000256" key="3">
    <source>
        <dbReference type="ARBA" id="ARBA00022723"/>
    </source>
</evidence>
<evidence type="ECO:0000256" key="4">
    <source>
        <dbReference type="ARBA" id="ARBA00023002"/>
    </source>
</evidence>
<dbReference type="GO" id="GO:0051745">
    <property type="term" value="F:4-hydroxy-3-methylbut-2-enyl diphosphate reductase activity"/>
    <property type="evidence" value="ECO:0007669"/>
    <property type="project" value="InterPro"/>
</dbReference>
<evidence type="ECO:0008006" key="10">
    <source>
        <dbReference type="Google" id="ProtNLM"/>
    </source>
</evidence>
<evidence type="ECO:0000256" key="2">
    <source>
        <dbReference type="ARBA" id="ARBA00022485"/>
    </source>
</evidence>
<dbReference type="AlphaFoldDB" id="A0A0F9WN49"/>
<keyword evidence="3" id="KW-0479">Metal-binding</keyword>
<proteinExistence type="predicted"/>
<evidence type="ECO:0000256" key="6">
    <source>
        <dbReference type="ARBA" id="ARBA00023014"/>
    </source>
</evidence>
<dbReference type="Gene3D" id="3.40.50.11270">
    <property type="match status" value="1"/>
</dbReference>
<accession>A0A0F9WN49</accession>
<reference evidence="9" key="1">
    <citation type="journal article" date="2015" name="Nature">
        <title>Complex archaea that bridge the gap between prokaryotes and eukaryotes.</title>
        <authorList>
            <person name="Spang A."/>
            <person name="Saw J.H."/>
            <person name="Jorgensen S.L."/>
            <person name="Zaremba-Niedzwiedzka K."/>
            <person name="Martijn J."/>
            <person name="Lind A.E."/>
            <person name="van Eijk R."/>
            <person name="Schleper C."/>
            <person name="Guy L."/>
            <person name="Ettema T.J."/>
        </authorList>
    </citation>
    <scope>NUCLEOTIDE SEQUENCE</scope>
</reference>
<gene>
    <name evidence="9" type="ORF">LCGC14_0333560</name>
</gene>
<evidence type="ECO:0000256" key="8">
    <source>
        <dbReference type="ARBA" id="ARBA00046314"/>
    </source>
</evidence>
<dbReference type="Gene3D" id="3.40.1010.20">
    <property type="entry name" value="4-hydroxy-3-methylbut-2-enyl diphosphate reductase, catalytic domain"/>
    <property type="match status" value="2"/>
</dbReference>
<dbReference type="Pfam" id="PF02401">
    <property type="entry name" value="LYTB"/>
    <property type="match status" value="1"/>
</dbReference>
<dbReference type="GO" id="GO:0046872">
    <property type="term" value="F:metal ion binding"/>
    <property type="evidence" value="ECO:0007669"/>
    <property type="project" value="UniProtKB-KW"/>
</dbReference>
<evidence type="ECO:0000313" key="9">
    <source>
        <dbReference type="EMBL" id="KKN80068.1"/>
    </source>
</evidence>
<protein>
    <recommendedName>
        <fullName evidence="10">4-hydroxy-3-methylbut-2-enyl diphosphate reductase</fullName>
    </recommendedName>
</protein>
<keyword evidence="6" id="KW-0411">Iron-sulfur</keyword>
<keyword evidence="5" id="KW-0408">Iron</keyword>
<keyword evidence="4" id="KW-0560">Oxidoreductase</keyword>
<keyword evidence="2" id="KW-0004">4Fe-4S</keyword>
<dbReference type="PANTHER" id="PTHR31619">
    <property type="entry name" value="4-HYDROXY-3-METHYLBUT-2-ENYL DIPHOSPHATE REDUCTASE, CHLOROPLASTIC"/>
    <property type="match status" value="1"/>
</dbReference>
<dbReference type="GO" id="GO:0051539">
    <property type="term" value="F:4 iron, 4 sulfur cluster binding"/>
    <property type="evidence" value="ECO:0007669"/>
    <property type="project" value="UniProtKB-KW"/>
</dbReference>
<dbReference type="GO" id="GO:0019288">
    <property type="term" value="P:isopentenyl diphosphate biosynthetic process, methylerythritol 4-phosphate pathway"/>
    <property type="evidence" value="ECO:0007669"/>
    <property type="project" value="InterPro"/>
</dbReference>
<comment type="caution">
    <text evidence="9">The sequence shown here is derived from an EMBL/GenBank/DDBJ whole genome shotgun (WGS) entry which is preliminary data.</text>
</comment>
<dbReference type="InterPro" id="IPR003451">
    <property type="entry name" value="LytB/IspH"/>
</dbReference>
<evidence type="ECO:0000256" key="5">
    <source>
        <dbReference type="ARBA" id="ARBA00023004"/>
    </source>
</evidence>
<dbReference type="GO" id="GO:0050992">
    <property type="term" value="P:dimethylallyl diphosphate biosynthetic process"/>
    <property type="evidence" value="ECO:0007669"/>
    <property type="project" value="InterPro"/>
</dbReference>
<dbReference type="PANTHER" id="PTHR31619:SF5">
    <property type="entry name" value="4-HYDROXY-3-METHYLBUT-2-ENYL DIPHOSPHATE REDUCTASE, CHLOROPLASTIC"/>
    <property type="match status" value="1"/>
</dbReference>
<name>A0A0F9WN49_9ZZZZ</name>
<sequence>MTAHRPDPPGPPADGDAFGSDVVDRVRAAGGMWALPGGELRMPRVFGFCRGVTRALSMLQEAVAADREDPGHLYLLGEIIHNPWVNAYVQQCGVRILTGESLANPETVLTARDVAVIPAFGVPLQIQRHLEMIGCRIVDTSCGDVRRLWAWATRAVGDGYGIVIFGRDAHDETIVTKSRLESAGGRYVVVGDLDQTRRLCELIATDAGSGAFGRAFTPPATNARSAAPFARIAQVSQTTMLYDQTIEVRRLLHEALVARYGAAEADERLIFEPTVCRATQDRQASAIDLCRSGVDLVVVVGGYGSSNTRHLFELAAQHTPAWFIEDADSIRSAEEILALDAAANKPEIARDWLPVKRPVRIGVLAGASSPEVVVGQVLQRLAELLG</sequence>